<dbReference type="Proteomes" id="UP001501759">
    <property type="component" value="Unassembled WGS sequence"/>
</dbReference>
<name>A0ABP9J469_9ACTN</name>
<organism evidence="2 3">
    <name type="scientific">Streptomyces siamensis</name>
    <dbReference type="NCBI Taxonomy" id="1274986"/>
    <lineage>
        <taxon>Bacteria</taxon>
        <taxon>Bacillati</taxon>
        <taxon>Actinomycetota</taxon>
        <taxon>Actinomycetes</taxon>
        <taxon>Kitasatosporales</taxon>
        <taxon>Streptomycetaceae</taxon>
        <taxon>Streptomyces</taxon>
    </lineage>
</organism>
<gene>
    <name evidence="2" type="ORF">GCM10023335_49470</name>
</gene>
<feature type="domain" description="VOC" evidence="1">
    <location>
        <begin position="21"/>
        <end position="130"/>
    </location>
</feature>
<dbReference type="InterPro" id="IPR029068">
    <property type="entry name" value="Glyas_Bleomycin-R_OHBP_Dase"/>
</dbReference>
<evidence type="ECO:0000313" key="2">
    <source>
        <dbReference type="EMBL" id="GAA5020112.1"/>
    </source>
</evidence>
<comment type="caution">
    <text evidence="2">The sequence shown here is derived from an EMBL/GenBank/DDBJ whole genome shotgun (WGS) entry which is preliminary data.</text>
</comment>
<dbReference type="EMBL" id="BAABKB010000021">
    <property type="protein sequence ID" value="GAA5020112.1"/>
    <property type="molecule type" value="Genomic_DNA"/>
</dbReference>
<sequence>MTGGERYGVRRCGRNYYGVMSVELFAGISVNDYESALTWYGRLLGFPPTLIPNDREAVWELAEHRYVYIELRPGHAGHAMHTLFVDDLDTRVASISERGLEPMNRETYANGVRKVTYRDPDGNEIGFGGAPV</sequence>
<dbReference type="Gene3D" id="3.10.180.10">
    <property type="entry name" value="2,3-Dihydroxybiphenyl 1,2-Dioxygenase, domain 1"/>
    <property type="match status" value="1"/>
</dbReference>
<reference evidence="3" key="1">
    <citation type="journal article" date="2019" name="Int. J. Syst. Evol. Microbiol.">
        <title>The Global Catalogue of Microorganisms (GCM) 10K type strain sequencing project: providing services to taxonomists for standard genome sequencing and annotation.</title>
        <authorList>
            <consortium name="The Broad Institute Genomics Platform"/>
            <consortium name="The Broad Institute Genome Sequencing Center for Infectious Disease"/>
            <person name="Wu L."/>
            <person name="Ma J."/>
        </authorList>
    </citation>
    <scope>NUCLEOTIDE SEQUENCE [LARGE SCALE GENOMIC DNA]</scope>
    <source>
        <strain evidence="3">JCM 18409</strain>
    </source>
</reference>
<dbReference type="Pfam" id="PF00903">
    <property type="entry name" value="Glyoxalase"/>
    <property type="match status" value="1"/>
</dbReference>
<keyword evidence="3" id="KW-1185">Reference proteome</keyword>
<protein>
    <recommendedName>
        <fullName evidence="1">VOC domain-containing protein</fullName>
    </recommendedName>
</protein>
<evidence type="ECO:0000313" key="3">
    <source>
        <dbReference type="Proteomes" id="UP001501759"/>
    </source>
</evidence>
<dbReference type="PROSITE" id="PS51819">
    <property type="entry name" value="VOC"/>
    <property type="match status" value="1"/>
</dbReference>
<dbReference type="InterPro" id="IPR037523">
    <property type="entry name" value="VOC_core"/>
</dbReference>
<dbReference type="InterPro" id="IPR004360">
    <property type="entry name" value="Glyas_Fos-R_dOase_dom"/>
</dbReference>
<dbReference type="SUPFAM" id="SSF54593">
    <property type="entry name" value="Glyoxalase/Bleomycin resistance protein/Dihydroxybiphenyl dioxygenase"/>
    <property type="match status" value="1"/>
</dbReference>
<proteinExistence type="predicted"/>
<dbReference type="CDD" id="cd06587">
    <property type="entry name" value="VOC"/>
    <property type="match status" value="1"/>
</dbReference>
<evidence type="ECO:0000259" key="1">
    <source>
        <dbReference type="PROSITE" id="PS51819"/>
    </source>
</evidence>
<accession>A0ABP9J469</accession>